<evidence type="ECO:0000313" key="3">
    <source>
        <dbReference type="EMBL" id="GFE54709.1"/>
    </source>
</evidence>
<dbReference type="EMBL" id="BLIY01000017">
    <property type="protein sequence ID" value="GFE54709.1"/>
    <property type="molecule type" value="Genomic_DNA"/>
</dbReference>
<feature type="compositionally biased region" description="Polar residues" evidence="1">
    <location>
        <begin position="63"/>
        <end position="72"/>
    </location>
</feature>
<evidence type="ECO:0000256" key="1">
    <source>
        <dbReference type="SAM" id="MobiDB-lite"/>
    </source>
</evidence>
<accession>A0A9W5TAQ3</accession>
<evidence type="ECO:0000313" key="4">
    <source>
        <dbReference type="Proteomes" id="UP001057455"/>
    </source>
</evidence>
<protein>
    <submittedName>
        <fullName evidence="3">Uncharacterized protein</fullName>
    </submittedName>
</protein>
<organism evidence="3 4">
    <name type="scientific">Babesia ovis</name>
    <dbReference type="NCBI Taxonomy" id="5869"/>
    <lineage>
        <taxon>Eukaryota</taxon>
        <taxon>Sar</taxon>
        <taxon>Alveolata</taxon>
        <taxon>Apicomplexa</taxon>
        <taxon>Aconoidasida</taxon>
        <taxon>Piroplasmida</taxon>
        <taxon>Babesiidae</taxon>
        <taxon>Babesia</taxon>
    </lineage>
</organism>
<sequence>MKPLYVIPGLSTLLWVKGAAALHTLKDGFLIPQNTDLEFSHMGKMFGGNSGSEANDVVKAATNVESTTPSENNESKDAKDKKETIQGGSQRLMDNVPVSDLKKGDGNYGNGNNSNGNMKNATNSNANTNSNSTQSDNNSKVDQSQTHHSVVKHGNSNYRGDTSTNVTNNFFNPAMPDGAWDDYPREAKLELQYLWKRINAIDDKLGKIMPIVGGNPQLDPSNRKGLIITFDAQSDPDSPTVNLDNRRDIGDYL</sequence>
<dbReference type="AlphaFoldDB" id="A0A9W5TAQ3"/>
<feature type="compositionally biased region" description="Polar residues" evidence="1">
    <location>
        <begin position="140"/>
        <end position="163"/>
    </location>
</feature>
<feature type="compositionally biased region" description="Polar residues" evidence="1">
    <location>
        <begin position="233"/>
        <end position="243"/>
    </location>
</feature>
<reference evidence="3" key="1">
    <citation type="submission" date="2019-12" db="EMBL/GenBank/DDBJ databases">
        <title>Genome sequence of Babesia ovis.</title>
        <authorList>
            <person name="Yamagishi J."/>
            <person name="Sevinc F."/>
            <person name="Xuan X."/>
        </authorList>
    </citation>
    <scope>NUCLEOTIDE SEQUENCE</scope>
    <source>
        <strain evidence="3">Selcuk</strain>
    </source>
</reference>
<dbReference type="OrthoDB" id="365869at2759"/>
<evidence type="ECO:0000256" key="2">
    <source>
        <dbReference type="SAM" id="SignalP"/>
    </source>
</evidence>
<feature type="compositionally biased region" description="Basic and acidic residues" evidence="1">
    <location>
        <begin position="73"/>
        <end position="84"/>
    </location>
</feature>
<feature type="region of interest" description="Disordered" evidence="1">
    <location>
        <begin position="63"/>
        <end position="163"/>
    </location>
</feature>
<name>A0A9W5TAQ3_BABOV</name>
<keyword evidence="2" id="KW-0732">Signal</keyword>
<feature type="compositionally biased region" description="Low complexity" evidence="1">
    <location>
        <begin position="110"/>
        <end position="138"/>
    </location>
</feature>
<dbReference type="Proteomes" id="UP001057455">
    <property type="component" value="Unassembled WGS sequence"/>
</dbReference>
<gene>
    <name evidence="3" type="ORF">BaOVIS_021130</name>
</gene>
<keyword evidence="4" id="KW-1185">Reference proteome</keyword>
<feature type="signal peptide" evidence="2">
    <location>
        <begin position="1"/>
        <end position="21"/>
    </location>
</feature>
<feature type="region of interest" description="Disordered" evidence="1">
    <location>
        <begin position="233"/>
        <end position="253"/>
    </location>
</feature>
<feature type="compositionally biased region" description="Basic and acidic residues" evidence="1">
    <location>
        <begin position="244"/>
        <end position="253"/>
    </location>
</feature>
<comment type="caution">
    <text evidence="3">The sequence shown here is derived from an EMBL/GenBank/DDBJ whole genome shotgun (WGS) entry which is preliminary data.</text>
</comment>
<proteinExistence type="predicted"/>
<feature type="chain" id="PRO_5040990513" evidence="2">
    <location>
        <begin position="22"/>
        <end position="253"/>
    </location>
</feature>